<dbReference type="InterPro" id="IPR036291">
    <property type="entry name" value="NAD(P)-bd_dom_sf"/>
</dbReference>
<keyword evidence="3" id="KW-1185">Reference proteome</keyword>
<dbReference type="SUPFAM" id="SSF51735">
    <property type="entry name" value="NAD(P)-binding Rossmann-fold domains"/>
    <property type="match status" value="1"/>
</dbReference>
<evidence type="ECO:0000259" key="1">
    <source>
        <dbReference type="Pfam" id="PF01408"/>
    </source>
</evidence>
<evidence type="ECO:0000313" key="2">
    <source>
        <dbReference type="EMBL" id="QDU93620.1"/>
    </source>
</evidence>
<dbReference type="Proteomes" id="UP000317648">
    <property type="component" value="Chromosome"/>
</dbReference>
<dbReference type="KEGG" id="lcre:Pla8534_14000"/>
<name>A0A518DP60_9BACT</name>
<proteinExistence type="predicted"/>
<feature type="domain" description="Gfo/Idh/MocA-like oxidoreductase N-terminal" evidence="1">
    <location>
        <begin position="115"/>
        <end position="213"/>
    </location>
</feature>
<dbReference type="GO" id="GO:0000166">
    <property type="term" value="F:nucleotide binding"/>
    <property type="evidence" value="ECO:0007669"/>
    <property type="project" value="InterPro"/>
</dbReference>
<reference evidence="2 3" key="1">
    <citation type="submission" date="2019-02" db="EMBL/GenBank/DDBJ databases">
        <title>Deep-cultivation of Planctomycetes and their phenomic and genomic characterization uncovers novel biology.</title>
        <authorList>
            <person name="Wiegand S."/>
            <person name="Jogler M."/>
            <person name="Boedeker C."/>
            <person name="Pinto D."/>
            <person name="Vollmers J."/>
            <person name="Rivas-Marin E."/>
            <person name="Kohn T."/>
            <person name="Peeters S.H."/>
            <person name="Heuer A."/>
            <person name="Rast P."/>
            <person name="Oberbeckmann S."/>
            <person name="Bunk B."/>
            <person name="Jeske O."/>
            <person name="Meyerdierks A."/>
            <person name="Storesund J.E."/>
            <person name="Kallscheuer N."/>
            <person name="Luecker S."/>
            <person name="Lage O.M."/>
            <person name="Pohl T."/>
            <person name="Merkel B.J."/>
            <person name="Hornburger P."/>
            <person name="Mueller R.-W."/>
            <person name="Bruemmer F."/>
            <person name="Labrenz M."/>
            <person name="Spormann A.M."/>
            <person name="Op den Camp H."/>
            <person name="Overmann J."/>
            <person name="Amann R."/>
            <person name="Jetten M.S.M."/>
            <person name="Mascher T."/>
            <person name="Medema M.H."/>
            <person name="Devos D.P."/>
            <person name="Kaster A.-K."/>
            <person name="Ovreas L."/>
            <person name="Rohde M."/>
            <person name="Galperin M.Y."/>
            <person name="Jogler C."/>
        </authorList>
    </citation>
    <scope>NUCLEOTIDE SEQUENCE [LARGE SCALE GENOMIC DNA]</scope>
    <source>
        <strain evidence="2 3">Pla85_3_4</strain>
    </source>
</reference>
<gene>
    <name evidence="2" type="ORF">Pla8534_14000</name>
</gene>
<evidence type="ECO:0000313" key="3">
    <source>
        <dbReference type="Proteomes" id="UP000317648"/>
    </source>
</evidence>
<accession>A0A518DP60</accession>
<dbReference type="OrthoDB" id="256869at2"/>
<dbReference type="AlphaFoldDB" id="A0A518DP60"/>
<organism evidence="2 3">
    <name type="scientific">Lignipirellula cremea</name>
    <dbReference type="NCBI Taxonomy" id="2528010"/>
    <lineage>
        <taxon>Bacteria</taxon>
        <taxon>Pseudomonadati</taxon>
        <taxon>Planctomycetota</taxon>
        <taxon>Planctomycetia</taxon>
        <taxon>Pirellulales</taxon>
        <taxon>Pirellulaceae</taxon>
        <taxon>Lignipirellula</taxon>
    </lineage>
</organism>
<dbReference type="EMBL" id="CP036433">
    <property type="protein sequence ID" value="QDU93620.1"/>
    <property type="molecule type" value="Genomic_DNA"/>
</dbReference>
<dbReference type="RefSeq" id="WP_145050618.1">
    <property type="nucleotide sequence ID" value="NZ_CP036433.1"/>
</dbReference>
<dbReference type="Pfam" id="PF01408">
    <property type="entry name" value="GFO_IDH_MocA"/>
    <property type="match status" value="1"/>
</dbReference>
<protein>
    <submittedName>
        <fullName evidence="2">Oxidoreductase family, NAD-binding Rossmann fold</fullName>
    </submittedName>
</protein>
<dbReference type="PROSITE" id="PS51318">
    <property type="entry name" value="TAT"/>
    <property type="match status" value="1"/>
</dbReference>
<sequence length="390" mass="43882">MSKPSMTPPGAEAAPAAAMNFSRRDLLRWTGSAAAVAAAAQPLYAASTDKVFRIGVVSAAIEGKPQTRNGHTWHFAQYLHPECDFDALKKHYPQVVDTWKNYYRNPDFAFDLLPFPDTRITHYYDADPTVGQAFADVFPGVKVATSLEEMCDEVDAVWMGDASGKGDDHYDLVAPGLARGLPTFCDKPIGGTVEGTRKILDLAKKHQAPLMSGSIFNHEWGMEAALRMRDAGEFGPIEHVSARLMSRYSLDRWMIYGQHPLWTVMTLMGPGIEGISLYEYNDTCHALVTFPDRYPCHVWYGQPYERFEYNRTDVYFKKKLFTFTPSIEGDFAFGHKYEIVRMADAFRKMLHTGKEPKPHQEILEVTAAVHAGALSLQEKNRQVRLEEVMG</sequence>
<dbReference type="InterPro" id="IPR000683">
    <property type="entry name" value="Gfo/Idh/MocA-like_OxRdtase_N"/>
</dbReference>
<dbReference type="Gene3D" id="3.40.50.720">
    <property type="entry name" value="NAD(P)-binding Rossmann-like Domain"/>
    <property type="match status" value="1"/>
</dbReference>
<dbReference type="InterPro" id="IPR006311">
    <property type="entry name" value="TAT_signal"/>
</dbReference>